<dbReference type="InterPro" id="IPR011704">
    <property type="entry name" value="ATPase_dyneun-rel_AAA"/>
</dbReference>
<evidence type="ECO:0000259" key="2">
    <source>
        <dbReference type="PROSITE" id="PS50234"/>
    </source>
</evidence>
<feature type="compositionally biased region" description="Basic residues" evidence="1">
    <location>
        <begin position="883"/>
        <end position="892"/>
    </location>
</feature>
<reference evidence="3" key="1">
    <citation type="journal article" date="2012" name="Proc. Natl. Acad. Sci. U.S.A.">
        <title>Antigenic diversity is generated by distinct evolutionary mechanisms in African trypanosome species.</title>
        <authorList>
            <person name="Jackson A.P."/>
            <person name="Berry A."/>
            <person name="Aslett M."/>
            <person name="Allison H.C."/>
            <person name="Burton P."/>
            <person name="Vavrova-Anderson J."/>
            <person name="Brown R."/>
            <person name="Browne H."/>
            <person name="Corton N."/>
            <person name="Hauser H."/>
            <person name="Gamble J."/>
            <person name="Gilderthorp R."/>
            <person name="Marcello L."/>
            <person name="McQuillan J."/>
            <person name="Otto T.D."/>
            <person name="Quail M.A."/>
            <person name="Sanders M.J."/>
            <person name="van Tonder A."/>
            <person name="Ginger M.L."/>
            <person name="Field M.C."/>
            <person name="Barry J.D."/>
            <person name="Hertz-Fowler C."/>
            <person name="Berriman M."/>
        </authorList>
    </citation>
    <scope>NUCLEOTIDE SEQUENCE</scope>
    <source>
        <strain evidence="3">IL3000</strain>
    </source>
</reference>
<dbReference type="CDD" id="cd00009">
    <property type="entry name" value="AAA"/>
    <property type="match status" value="1"/>
</dbReference>
<organism evidence="3">
    <name type="scientific">Trypanosoma congolense (strain IL3000)</name>
    <dbReference type="NCBI Taxonomy" id="1068625"/>
    <lineage>
        <taxon>Eukaryota</taxon>
        <taxon>Discoba</taxon>
        <taxon>Euglenozoa</taxon>
        <taxon>Kinetoplastea</taxon>
        <taxon>Metakinetoplastina</taxon>
        <taxon>Trypanosomatida</taxon>
        <taxon>Trypanosomatidae</taxon>
        <taxon>Trypanosoma</taxon>
        <taxon>Nannomonas</taxon>
    </lineage>
</organism>
<dbReference type="Gene3D" id="3.40.50.410">
    <property type="entry name" value="von Willebrand factor, type A domain"/>
    <property type="match status" value="1"/>
</dbReference>
<dbReference type="InterPro" id="IPR002035">
    <property type="entry name" value="VWF_A"/>
</dbReference>
<accession>G0ULS9</accession>
<dbReference type="InterPro" id="IPR003593">
    <property type="entry name" value="AAA+_ATPase"/>
</dbReference>
<gene>
    <name evidence="3" type="ORF">TCIL3000_5_3150</name>
</gene>
<dbReference type="InterPro" id="IPR039891">
    <property type="entry name" value="VWA8"/>
</dbReference>
<dbReference type="PANTHER" id="PTHR21610:SF9">
    <property type="entry name" value="VON WILLEBRAND FACTOR A DOMAIN-CONTAINING PROTEIN 8"/>
    <property type="match status" value="1"/>
</dbReference>
<feature type="compositionally biased region" description="Basic and acidic residues" evidence="1">
    <location>
        <begin position="1837"/>
        <end position="1847"/>
    </location>
</feature>
<feature type="region of interest" description="Disordered" evidence="1">
    <location>
        <begin position="1809"/>
        <end position="1857"/>
    </location>
</feature>
<dbReference type="SUPFAM" id="SSF52540">
    <property type="entry name" value="P-loop containing nucleoside triphosphate hydrolases"/>
    <property type="match status" value="3"/>
</dbReference>
<feature type="domain" description="VWFA" evidence="2">
    <location>
        <begin position="1996"/>
        <end position="2178"/>
    </location>
</feature>
<dbReference type="SMART" id="SM00382">
    <property type="entry name" value="AAA"/>
    <property type="match status" value="2"/>
</dbReference>
<dbReference type="Gene3D" id="3.40.50.300">
    <property type="entry name" value="P-loop containing nucleotide triphosphate hydrolases"/>
    <property type="match status" value="3"/>
</dbReference>
<dbReference type="GO" id="GO:0005524">
    <property type="term" value="F:ATP binding"/>
    <property type="evidence" value="ECO:0007669"/>
    <property type="project" value="InterPro"/>
</dbReference>
<name>G0ULS9_TRYCI</name>
<evidence type="ECO:0000256" key="1">
    <source>
        <dbReference type="SAM" id="MobiDB-lite"/>
    </source>
</evidence>
<feature type="region of interest" description="Disordered" evidence="1">
    <location>
        <begin position="876"/>
        <end position="906"/>
    </location>
</feature>
<proteinExistence type="predicted"/>
<dbReference type="EMBL" id="HE575318">
    <property type="protein sequence ID" value="CCC90591.1"/>
    <property type="molecule type" value="Genomic_DNA"/>
</dbReference>
<dbReference type="GO" id="GO:0005737">
    <property type="term" value="C:cytoplasm"/>
    <property type="evidence" value="ECO:0007669"/>
    <property type="project" value="TreeGrafter"/>
</dbReference>
<dbReference type="PANTHER" id="PTHR21610">
    <property type="entry name" value="VON WILLEBRAND FACTOR A DOMAIN-CONTAINING PROTEIN 8"/>
    <property type="match status" value="1"/>
</dbReference>
<dbReference type="PROSITE" id="PS50234">
    <property type="entry name" value="VWFA"/>
    <property type="match status" value="1"/>
</dbReference>
<dbReference type="InterPro" id="IPR027417">
    <property type="entry name" value="P-loop_NTPase"/>
</dbReference>
<dbReference type="InterPro" id="IPR036465">
    <property type="entry name" value="vWFA_dom_sf"/>
</dbReference>
<sequence>MLRGQALLISVTCVRLRERVGGPTSRTPARAYPSMSDRHLVSCNDLSLTIGDVTVPVPAEVSHPERVAWLLPGEANNLMTPLDDKNDDGELSLSVGTALFHLDDGITRKYLRWICQKELLRQDMCLVGEPGPALRWLVLLYSCITRRELQCVSLNRDSNENDLGQRREIRNGTLTYENQSVVVAALEGQLLLLEGLEKVERNVLPAVNNLLENREMHLENGMVLIHPERYDRILGEVLSEIQGVDGKGMGRADDGVLQEAHEKMKRMGFLRVSENFRVIGVTVPVPPYEGAPLDPPLRSRFQCLYVEVPLPTLRETDLTDRLPSVQRSTAFDSLLKLRTAIDEVNARTREFPHGGGHVSTAAGICSNSLCYRLQSVGSYEIAQILQQLLLFPDVPVGDILIRFFPWTLYAQQTVGGGTAHMREADDRRCEYERLLEACHIGTPSSNSPCHTGWARSGGKNDTVNYGTRQLTCKRGSDRSNDILSVSNIHVEETGGCVMPASTVVVGEACIDGSRAKYKLPVYLGQAALTVSVVKSSSGEKSRSVGVIDVRAHCQNSSSVLTAEHFNVLQSMLQLHIARKHILLLGPSGSGKTVMVHEFSRLLGYHTETMYLYADMTVKDLFQRRTTDPTEGDTTWENSSLVEAALKGYILVLDGVDKLPYGMLSSLQQLLIDGSATLHDGTTLKSLREYGIIKKKLSLTDEAMRARRIFPIHPAFRVVGTARIPVFSTSGGVSHKMDQNRWQMTREVTVLFGVVQMPAPTQPLLRAILSRVAEIELRSFQKENVVDMSSSKTETLTALTGDVDRLLQLQDELEKLRACEPKTPGLSLRQLLNLIRFRVRYPEDFLSDVESALLVPLMTALNAGKVRQVMRTCGFGDTDEYRGSRRKSQKPSVKHGQGTQGTRGGNVLKELTTNSGESAVVGRCLKSAVPRVFGLEGRPILRISREYTAKEQTMVPYVPNFHTNSVHESIVVWLAKQYAVGNNILLIGNQGVGKNKVVDVFLSRIGVPREYIQLHRDTTVGSLTINPAVEQGRIVWTDSPLVRAAQQGHCLVVDEIDKAPVEVVQVLKGLIEDHEMRLRDGRQIRGPRARTMPLDCAGGSSEGIINLHPEFRIIVLANPPGFPFHGNDFYRECGDLFASCVMCNPDAHSQLQVLKAYGPNLPEALMVSLIQVFQRLQSDFEQGHLTYPFSLRELIAVVKHMAAFPRDGIYEALNNVFNFDSQDENTLHIVRGVLRLYLDPLINAGGMRKLLPLRSGKPLPLRHASSPLHFPANSPVSSMLKADGLAMSLVARKLIEPGCGTLKDKCSVPVWHQIFDAVDFTAENPPSREYVGLTEWSTPMRLPFLRQGDKVICIAVEGGDDGVGQPNYIAVLFTRQGKLEGVKNDVSNASSATEVLLAVTAPPSISSLSVGNSGRHRLPAGHAQLFDLTAQLPLASVESSALHFIPVSEDTISVWGKPGGWSRAAFGAPDLLVAVVNTPEGLVVFASPTSFSLCSTSASLPHLKTKQQDNGRYQKQSASVTVMRVAPPVTEPSLCRCSVFPAGWLVAMSRPHSPQLYAWMKGHRIVVTFPADEIEGVHFFTENLASMCLKKSGVEFCGVMKLVVSDDGIPTASFCILPGDVSGTVVGFVKPGGVESTDNVVRLLAPEDLQGVVIVPRESSRSGGGDVVYMTVDSYSPQLQSWSVRTYSDADVAVAVRSGLTQRSTLGVDHVHNQLIITVSAEEVDHLGSTYAIDYKQNTVRRFAPLPPETTASIAAESSSGCFSVDELAGMALWYENGNQQLLVADVVAERVERRHHHLTSLLNGSAEQVGAVGTTPPQKLPMSYSKPRYAPSNNLKHGREDEEEHHGGNTFAGGTGGTDTAGLGGQIGPYRLDKGHPVHQVSPEAKDRVPKHIVDEAKRMGRAALEERLREIGMSAKEYEQYEALQRRVRAPVASLRSTLNGFKAVEGERRWLRGQTDGVWDDSKIVEGIVGERNIYKRRGKVTEVGPFQIRRKKRLLFVLDVSASMYRFEGTDRRLTKLLEAAIMVMESFTGFEEKIDYAMIGHNGDSACIELVPFGRPPANQKERMEVCQRMVAHAQYCWSGDNTVQAMKASIGLVTAEQGEAYLVFVVSDANLSRYGIEPRELSAIIRSSKEVQMFCIFIATLGEQALNLREELPKGHGFECMNTDTLPHILKQIFMSANIL</sequence>
<dbReference type="VEuPathDB" id="TriTrypDB:TcIL3000_5_3150"/>
<protein>
    <recommendedName>
        <fullName evidence="2">VWFA domain-containing protein</fullName>
    </recommendedName>
</protein>
<dbReference type="SUPFAM" id="SSF53300">
    <property type="entry name" value="vWA-like"/>
    <property type="match status" value="1"/>
</dbReference>
<dbReference type="Pfam" id="PF07728">
    <property type="entry name" value="AAA_5"/>
    <property type="match status" value="3"/>
</dbReference>
<dbReference type="GO" id="GO:0016887">
    <property type="term" value="F:ATP hydrolysis activity"/>
    <property type="evidence" value="ECO:0007669"/>
    <property type="project" value="InterPro"/>
</dbReference>
<evidence type="ECO:0000313" key="3">
    <source>
        <dbReference type="EMBL" id="CCC90591.1"/>
    </source>
</evidence>
<dbReference type="SMART" id="SM00327">
    <property type="entry name" value="VWA"/>
    <property type="match status" value="1"/>
</dbReference>